<reference evidence="9 10" key="1">
    <citation type="journal article" date="2015" name="Infect. Genet. Evol.">
        <title>Genomic sequences of six botulinum neurotoxin-producing strains representing three clostridial species illustrate the mobility and diversity of botulinum neurotoxin genes.</title>
        <authorList>
            <person name="Smith T.J."/>
            <person name="Hill K.K."/>
            <person name="Xie G."/>
            <person name="Foley B.T."/>
            <person name="Williamson C.H."/>
            <person name="Foster J.T."/>
            <person name="Johnson S.L."/>
            <person name="Chertkov O."/>
            <person name="Teshima H."/>
            <person name="Gibbons H.S."/>
            <person name="Johnsky L.A."/>
            <person name="Karavis M.A."/>
            <person name="Smith L.A."/>
        </authorList>
    </citation>
    <scope>NUCLEOTIDE SEQUENCE [LARGE SCALE GENOMIC DNA]</scope>
    <source>
        <strain evidence="9 10">Sullivan</strain>
    </source>
</reference>
<dbReference type="EMBL" id="CP006905">
    <property type="protein sequence ID" value="AIY84346.1"/>
    <property type="molecule type" value="Genomic_DNA"/>
</dbReference>
<feature type="chain" id="PRO_5038806280" description="peptidylprolyl isomerase" evidence="7">
    <location>
        <begin position="22"/>
        <end position="340"/>
    </location>
</feature>
<dbReference type="eggNOG" id="COG0760">
    <property type="taxonomic scope" value="Bacteria"/>
</dbReference>
<dbReference type="Gene3D" id="3.10.50.40">
    <property type="match status" value="1"/>
</dbReference>
<keyword evidence="5 6" id="KW-0413">Isomerase</keyword>
<evidence type="ECO:0000259" key="8">
    <source>
        <dbReference type="PROSITE" id="PS50198"/>
    </source>
</evidence>
<accession>A0A0A7FZW2</accession>
<dbReference type="Proteomes" id="UP000030635">
    <property type="component" value="Chromosome"/>
</dbReference>
<gene>
    <name evidence="9" type="ORF">U729_1264</name>
</gene>
<evidence type="ECO:0000256" key="4">
    <source>
        <dbReference type="ARBA" id="ARBA00023110"/>
    </source>
</evidence>
<dbReference type="AlphaFoldDB" id="A0A0A7FZW2"/>
<dbReference type="InterPro" id="IPR050245">
    <property type="entry name" value="PrsA_foldase"/>
</dbReference>
<sequence length="340" mass="38598">MGKVKKLIALGLVAVASMSFVGCKMIEKTPEAIKNEVLAKVGDQKITRGDLDRAMSTVYSQLEQQYGEDYKNNAQIKSQLLEEEKSALNTLVERDVMLAEAKKNNWGPSEEELNKQVNERIEEANKNFGGADKFKEAYEAQGFKDEAEVKEQFKDDLIVENVIKEHIIKDISVSDDEVKKYYEDNKSQFASKKPGADAYNIVIPDGKDAEATAKKVREEIVSGKATFAEMAKKYNTDSTKDNGGSLGFVDYDSTQFISEFMDAFKKLKNGEISQPVKSQFGYHLIKAENVNTKTEYKPFKDVKDNIKQTLLQQKQNKAYEEKLKTWKEEIGVKLYEDRLQ</sequence>
<dbReference type="PROSITE" id="PS50198">
    <property type="entry name" value="PPIC_PPIASE_2"/>
    <property type="match status" value="1"/>
</dbReference>
<dbReference type="Pfam" id="PF13624">
    <property type="entry name" value="SurA_N_3"/>
    <property type="match status" value="1"/>
</dbReference>
<keyword evidence="3 7" id="KW-0732">Signal</keyword>
<dbReference type="SUPFAM" id="SSF109998">
    <property type="entry name" value="Triger factor/SurA peptide-binding domain-like"/>
    <property type="match status" value="1"/>
</dbReference>
<feature type="signal peptide" evidence="7">
    <location>
        <begin position="1"/>
        <end position="21"/>
    </location>
</feature>
<dbReference type="InterPro" id="IPR027304">
    <property type="entry name" value="Trigger_fact/SurA_dom_sf"/>
</dbReference>
<evidence type="ECO:0000256" key="6">
    <source>
        <dbReference type="PROSITE-ProRule" id="PRU00278"/>
    </source>
</evidence>
<dbReference type="STRING" id="1561.NPD11_1735"/>
<evidence type="ECO:0000256" key="2">
    <source>
        <dbReference type="ARBA" id="ARBA00013194"/>
    </source>
</evidence>
<evidence type="ECO:0000256" key="3">
    <source>
        <dbReference type="ARBA" id="ARBA00022729"/>
    </source>
</evidence>
<evidence type="ECO:0000256" key="7">
    <source>
        <dbReference type="SAM" id="SignalP"/>
    </source>
</evidence>
<dbReference type="PROSITE" id="PS51257">
    <property type="entry name" value="PROKAR_LIPOPROTEIN"/>
    <property type="match status" value="1"/>
</dbReference>
<keyword evidence="4 6" id="KW-0697">Rotamase</keyword>
<dbReference type="GO" id="GO:0003755">
    <property type="term" value="F:peptidyl-prolyl cis-trans isomerase activity"/>
    <property type="evidence" value="ECO:0007669"/>
    <property type="project" value="UniProtKB-KW"/>
</dbReference>
<dbReference type="HOGENOM" id="CLU_034646_5_2_9"/>
<dbReference type="PANTHER" id="PTHR47245:SF1">
    <property type="entry name" value="FOLDASE PROTEIN PRSA"/>
    <property type="match status" value="1"/>
</dbReference>
<evidence type="ECO:0000313" key="9">
    <source>
        <dbReference type="EMBL" id="AIY84346.1"/>
    </source>
</evidence>
<evidence type="ECO:0000313" key="10">
    <source>
        <dbReference type="Proteomes" id="UP000030635"/>
    </source>
</evidence>
<dbReference type="PANTHER" id="PTHR47245">
    <property type="entry name" value="PEPTIDYLPROLYL ISOMERASE"/>
    <property type="match status" value="1"/>
</dbReference>
<organism evidence="9 10">
    <name type="scientific">Clostridium baratii str. Sullivan</name>
    <dbReference type="NCBI Taxonomy" id="1415775"/>
    <lineage>
        <taxon>Bacteria</taxon>
        <taxon>Bacillati</taxon>
        <taxon>Bacillota</taxon>
        <taxon>Clostridia</taxon>
        <taxon>Eubacteriales</taxon>
        <taxon>Clostridiaceae</taxon>
        <taxon>Clostridium</taxon>
    </lineage>
</organism>
<dbReference type="OrthoDB" id="14196at2"/>
<feature type="domain" description="PpiC" evidence="8">
    <location>
        <begin position="193"/>
        <end position="289"/>
    </location>
</feature>
<dbReference type="KEGG" id="cbv:U729_1264"/>
<dbReference type="Gene3D" id="1.10.4030.10">
    <property type="entry name" value="Porin chaperone SurA, peptide-binding domain"/>
    <property type="match status" value="1"/>
</dbReference>
<evidence type="ECO:0000256" key="5">
    <source>
        <dbReference type="ARBA" id="ARBA00023235"/>
    </source>
</evidence>
<comment type="catalytic activity">
    <reaction evidence="1">
        <text>[protein]-peptidylproline (omega=180) = [protein]-peptidylproline (omega=0)</text>
        <dbReference type="Rhea" id="RHEA:16237"/>
        <dbReference type="Rhea" id="RHEA-COMP:10747"/>
        <dbReference type="Rhea" id="RHEA-COMP:10748"/>
        <dbReference type="ChEBI" id="CHEBI:83833"/>
        <dbReference type="ChEBI" id="CHEBI:83834"/>
        <dbReference type="EC" id="5.2.1.8"/>
    </reaction>
</comment>
<dbReference type="InterPro" id="IPR046357">
    <property type="entry name" value="PPIase_dom_sf"/>
</dbReference>
<dbReference type="EC" id="5.2.1.8" evidence="2"/>
<dbReference type="NCBIfam" id="NF000809">
    <property type="entry name" value="PRK00059.1"/>
    <property type="match status" value="1"/>
</dbReference>
<name>A0A0A7FZW2_9CLOT</name>
<proteinExistence type="predicted"/>
<evidence type="ECO:0000256" key="1">
    <source>
        <dbReference type="ARBA" id="ARBA00000971"/>
    </source>
</evidence>
<dbReference type="InterPro" id="IPR000297">
    <property type="entry name" value="PPIase_PpiC"/>
</dbReference>
<keyword evidence="10" id="KW-1185">Reference proteome</keyword>
<protein>
    <recommendedName>
        <fullName evidence="2">peptidylprolyl isomerase</fullName>
        <ecNumber evidence="2">5.2.1.8</ecNumber>
    </recommendedName>
</protein>
<dbReference type="Pfam" id="PF00639">
    <property type="entry name" value="Rotamase"/>
    <property type="match status" value="1"/>
</dbReference>
<dbReference type="RefSeq" id="WP_039312613.1">
    <property type="nucleotide sequence ID" value="NZ_CP006905.1"/>
</dbReference>
<dbReference type="SUPFAM" id="SSF54534">
    <property type="entry name" value="FKBP-like"/>
    <property type="match status" value="1"/>
</dbReference>